<evidence type="ECO:0000313" key="2">
    <source>
        <dbReference type="Proteomes" id="UP000000268"/>
    </source>
</evidence>
<dbReference type="KEGG" id="amr:AM1_D0090"/>
<keyword evidence="2" id="KW-1185">Reference proteome</keyword>
<dbReference type="HOGENOM" id="CLU_3283165_0_0_3"/>
<gene>
    <name evidence="1" type="ordered locus">AM1_D0090</name>
</gene>
<dbReference type="AlphaFoldDB" id="A8ZNJ9"/>
<keyword evidence="1" id="KW-0614">Plasmid</keyword>
<protein>
    <submittedName>
        <fullName evidence="1">Uncharacterized protein</fullName>
    </submittedName>
</protein>
<dbReference type="Proteomes" id="UP000000268">
    <property type="component" value="Plasmid pREB4"/>
</dbReference>
<dbReference type="EMBL" id="CP000841">
    <property type="protein sequence ID" value="ABW32585.1"/>
    <property type="molecule type" value="Genomic_DNA"/>
</dbReference>
<geneLocation type="plasmid" evidence="1 2">
    <name>pREB4</name>
</geneLocation>
<proteinExistence type="predicted"/>
<reference evidence="1 2" key="1">
    <citation type="journal article" date="2008" name="Proc. Natl. Acad. Sci. U.S.A.">
        <title>Niche adaptation and genome expansion in the chlorophyll d-producing cyanobacterium Acaryochloris marina.</title>
        <authorList>
            <person name="Swingley W.D."/>
            <person name="Chen M."/>
            <person name="Cheung P.C."/>
            <person name="Conrad A.L."/>
            <person name="Dejesa L.C."/>
            <person name="Hao J."/>
            <person name="Honchak B.M."/>
            <person name="Karbach L.E."/>
            <person name="Kurdoglu A."/>
            <person name="Lahiri S."/>
            <person name="Mastrian S.D."/>
            <person name="Miyashita H."/>
            <person name="Page L."/>
            <person name="Ramakrishna P."/>
            <person name="Satoh S."/>
            <person name="Sattley W.M."/>
            <person name="Shimada Y."/>
            <person name="Taylor H.L."/>
            <person name="Tomo T."/>
            <person name="Tsuchiya T."/>
            <person name="Wang Z.T."/>
            <person name="Raymond J."/>
            <person name="Mimuro M."/>
            <person name="Blankenship R.E."/>
            <person name="Touchman J.W."/>
        </authorList>
    </citation>
    <scope>NUCLEOTIDE SEQUENCE [LARGE SCALE GENOMIC DNA]</scope>
    <source>
        <strain evidence="2">MBIC 11017</strain>
        <plasmid evidence="2">Plasmid pREB4</plasmid>
    </source>
</reference>
<sequence>MQQTPQQGLMLGSFWLAMKNPAMKVPAFSAGKDFKDKVKG</sequence>
<accession>A8ZNJ9</accession>
<name>A8ZNJ9_ACAM1</name>
<organism evidence="1 2">
    <name type="scientific">Acaryochloris marina (strain MBIC 11017)</name>
    <dbReference type="NCBI Taxonomy" id="329726"/>
    <lineage>
        <taxon>Bacteria</taxon>
        <taxon>Bacillati</taxon>
        <taxon>Cyanobacteriota</taxon>
        <taxon>Cyanophyceae</taxon>
        <taxon>Acaryochloridales</taxon>
        <taxon>Acaryochloridaceae</taxon>
        <taxon>Acaryochloris</taxon>
    </lineage>
</organism>
<dbReference type="RefSeq" id="WP_012167781.1">
    <property type="nucleotide sequence ID" value="NC_009929.1"/>
</dbReference>
<evidence type="ECO:0000313" key="1">
    <source>
        <dbReference type="EMBL" id="ABW32585.1"/>
    </source>
</evidence>